<evidence type="ECO:0000256" key="2">
    <source>
        <dbReference type="SAM" id="MobiDB-lite"/>
    </source>
</evidence>
<dbReference type="Proteomes" id="UP000223709">
    <property type="component" value="Chromosome"/>
</dbReference>
<evidence type="ECO:0000313" key="3">
    <source>
        <dbReference type="EMBL" id="ATL90595.1"/>
    </source>
</evidence>
<sequence>MTKEQCSLQPNYYGSSCDFQDLQSAVQQLTTKSDAQFEELKNEKWFHRIFNMVVCPRKNNIRMAEQITSLAQAQGILIEILVRLADQDAKIAGMVMQSQSDIRALAQNSAYLQERLYLLEDKSYGIKENENLKDLNSQQRNILSGCLNEASKLYAIPSNEQRLYANELLNYLNADAQVANLEDALDDLEDNAKRKILSCIITYMYLYDHTAESMEQDEQEDFIDLFDLGRKTIKSLKQQTVDTYRLRGVDGCIDRYITAPIEITEETPFEVELPEPKAAEEASEAQTEENGEEAIDTNVPREKLVLSGSIQNDGETVYKNKEIHFSSAIMNCKGTVKFINCTIHYNEDSGSHIFLGDGAALLIASSTVVCHGVCQTASDSNGFFIKQADENKDAASCVVKDSTFIDCVAFINGKFVSGEFKNNRTYGACASFLSLVIRNDLIFSNNRFVFPDKPTYEFICKDWAGYNAFIRLDGNNITVENSVFECENNLAGSSYMIKTGTYAINGPGHCLSDTSRERGTISNCTFVRVSNCIREMGVVENCIFENCSNVVNNCGYIVRENLFNGCKQACVDLQKKAIVSNCQFANCTGFNLITSTTNSEVKIEDCEFSNISTGKINSIEDLNNFGAQEYFNGNAPHDLQMLGIKGSVIEFGAADKKFANANHPNKIVRCIFNNIHICPTQSYYYNHGSWKVLGTENQSNFMISVKIFDYEKFDYPRAIVSECSFTNCFAVPDSLINEYFDFKPVFSKNRYYRLIRQENNYGLDNTKNPSDFVESNNVKVKETDASGKKIGSSMPTEWDDSEYTTCKMATTWLNTFNKA</sequence>
<feature type="coiled-coil region" evidence="1">
    <location>
        <begin position="171"/>
        <end position="198"/>
    </location>
</feature>
<evidence type="ECO:0000313" key="4">
    <source>
        <dbReference type="Proteomes" id="UP000223709"/>
    </source>
</evidence>
<dbReference type="AlphaFoldDB" id="A0A291TBU8"/>
<gene>
    <name evidence="3" type="ORF">CRH10_09930</name>
</gene>
<evidence type="ECO:0008006" key="5">
    <source>
        <dbReference type="Google" id="ProtNLM"/>
    </source>
</evidence>
<dbReference type="EMBL" id="CP023819">
    <property type="protein sequence ID" value="ATL90595.1"/>
    <property type="molecule type" value="Genomic_DNA"/>
</dbReference>
<reference evidence="3 4" key="1">
    <citation type="submission" date="2017-10" db="EMBL/GenBank/DDBJ databases">
        <title>Complete Genome Sequence of Faecalibacterium prausnitzii isolated from the gut of healthy adult Indian.</title>
        <authorList>
            <person name="Bag S."/>
            <person name="Ghosh T.S."/>
            <person name="Das B."/>
        </authorList>
    </citation>
    <scope>NUCLEOTIDE SEQUENCE [LARGE SCALE GENOMIC DNA]</scope>
    <source>
        <strain evidence="3 4">Indica</strain>
    </source>
</reference>
<accession>A0A291TBU8</accession>
<keyword evidence="1" id="KW-0175">Coiled coil</keyword>
<organism evidence="3 4">
    <name type="scientific">Faecalibacterium prausnitzii</name>
    <dbReference type="NCBI Taxonomy" id="853"/>
    <lineage>
        <taxon>Bacteria</taxon>
        <taxon>Bacillati</taxon>
        <taxon>Bacillota</taxon>
        <taxon>Clostridia</taxon>
        <taxon>Eubacteriales</taxon>
        <taxon>Oscillospiraceae</taxon>
        <taxon>Faecalibacterium</taxon>
    </lineage>
</organism>
<feature type="compositionally biased region" description="Acidic residues" evidence="2">
    <location>
        <begin position="281"/>
        <end position="294"/>
    </location>
</feature>
<evidence type="ECO:0000256" key="1">
    <source>
        <dbReference type="SAM" id="Coils"/>
    </source>
</evidence>
<protein>
    <recommendedName>
        <fullName evidence="5">Right handed beta helix domain-containing protein</fullName>
    </recommendedName>
</protein>
<feature type="region of interest" description="Disordered" evidence="2">
    <location>
        <begin position="273"/>
        <end position="294"/>
    </location>
</feature>
<proteinExistence type="predicted"/>
<name>A0A291TBU8_9FIRM</name>
<dbReference type="RefSeq" id="WP_098924360.1">
    <property type="nucleotide sequence ID" value="NZ_CP023819.1"/>
</dbReference>